<accession>A0A921FNE9</accession>
<evidence type="ECO:0000313" key="1">
    <source>
        <dbReference type="EMBL" id="HJF15360.1"/>
    </source>
</evidence>
<dbReference type="GO" id="GO:0008967">
    <property type="term" value="F:phosphoglycolate phosphatase activity"/>
    <property type="evidence" value="ECO:0007669"/>
    <property type="project" value="TreeGrafter"/>
</dbReference>
<gene>
    <name evidence="1" type="ORF">K8V32_11270</name>
</gene>
<dbReference type="EMBL" id="DYXC01000127">
    <property type="protein sequence ID" value="HJF15360.1"/>
    <property type="molecule type" value="Genomic_DNA"/>
</dbReference>
<sequence length="285" mass="30958">MTNHESTYLEGTLPKMTTSTHDLPIPKALLLDFGGVLVTSRRPDNWQRIVAETIVTLLDGHPQTPTVERITADVAAGALAAKSWRNAMSRPFAPAELSHESYVLDFIAADWPDAARRALQPHSAAICYAVNDAAEHRTLRDGSVELLRWAAQRQLPVVVVSNALSGAVHRDFLAAAKLTEFLTAELYSDELGIRKPNPQLLIQGAQAAGVPVSECWYVGDHLDRDVLCGTRAGVGVNVLMDDPAKSERPFSVPVTEDLAVADPAELLTILQSLWSDRPSLTSVEV</sequence>
<dbReference type="GO" id="GO:0005829">
    <property type="term" value="C:cytosol"/>
    <property type="evidence" value="ECO:0007669"/>
    <property type="project" value="TreeGrafter"/>
</dbReference>
<dbReference type="SFLD" id="SFLDG01129">
    <property type="entry name" value="C1.5:_HAD__Beta-PGM__Phosphata"/>
    <property type="match status" value="1"/>
</dbReference>
<protein>
    <submittedName>
        <fullName evidence="1">HAD family hydrolase</fullName>
    </submittedName>
</protein>
<dbReference type="SFLD" id="SFLDS00003">
    <property type="entry name" value="Haloacid_Dehalogenase"/>
    <property type="match status" value="1"/>
</dbReference>
<proteinExistence type="predicted"/>
<dbReference type="Pfam" id="PF00702">
    <property type="entry name" value="Hydrolase"/>
    <property type="match status" value="1"/>
</dbReference>
<reference evidence="1" key="2">
    <citation type="submission" date="2021-09" db="EMBL/GenBank/DDBJ databases">
        <authorList>
            <person name="Gilroy R."/>
        </authorList>
    </citation>
    <scope>NUCLEOTIDE SEQUENCE</scope>
    <source>
        <strain evidence="1">ChiHjej13B12-14962</strain>
    </source>
</reference>
<dbReference type="SUPFAM" id="SSF56784">
    <property type="entry name" value="HAD-like"/>
    <property type="match status" value="1"/>
</dbReference>
<dbReference type="InterPro" id="IPR050155">
    <property type="entry name" value="HAD-like_hydrolase_sf"/>
</dbReference>
<dbReference type="Gene3D" id="3.40.50.1000">
    <property type="entry name" value="HAD superfamily/HAD-like"/>
    <property type="match status" value="1"/>
</dbReference>
<dbReference type="PANTHER" id="PTHR43434:SF1">
    <property type="entry name" value="PHOSPHOGLYCOLATE PHOSPHATASE"/>
    <property type="match status" value="1"/>
</dbReference>
<dbReference type="InterPro" id="IPR023214">
    <property type="entry name" value="HAD_sf"/>
</dbReference>
<dbReference type="RefSeq" id="WP_303907355.1">
    <property type="nucleotide sequence ID" value="NZ_DYXC01000127.1"/>
</dbReference>
<keyword evidence="1" id="KW-0378">Hydrolase</keyword>
<evidence type="ECO:0000313" key="2">
    <source>
        <dbReference type="Proteomes" id="UP000703315"/>
    </source>
</evidence>
<dbReference type="GO" id="GO:0006281">
    <property type="term" value="P:DNA repair"/>
    <property type="evidence" value="ECO:0007669"/>
    <property type="project" value="TreeGrafter"/>
</dbReference>
<dbReference type="PANTHER" id="PTHR43434">
    <property type="entry name" value="PHOSPHOGLYCOLATE PHOSPHATASE"/>
    <property type="match status" value="1"/>
</dbReference>
<organism evidence="1 2">
    <name type="scientific">Enteractinococcus helveticum</name>
    <dbReference type="NCBI Taxonomy" id="1837282"/>
    <lineage>
        <taxon>Bacteria</taxon>
        <taxon>Bacillati</taxon>
        <taxon>Actinomycetota</taxon>
        <taxon>Actinomycetes</taxon>
        <taxon>Micrococcales</taxon>
        <taxon>Micrococcaceae</taxon>
    </lineage>
</organism>
<comment type="caution">
    <text evidence="1">The sequence shown here is derived from an EMBL/GenBank/DDBJ whole genome shotgun (WGS) entry which is preliminary data.</text>
</comment>
<dbReference type="AlphaFoldDB" id="A0A921FNE9"/>
<dbReference type="InterPro" id="IPR036412">
    <property type="entry name" value="HAD-like_sf"/>
</dbReference>
<dbReference type="Proteomes" id="UP000703315">
    <property type="component" value="Unassembled WGS sequence"/>
</dbReference>
<name>A0A921FNE9_9MICC</name>
<reference evidence="1" key="1">
    <citation type="journal article" date="2021" name="PeerJ">
        <title>Extensive microbial diversity within the chicken gut microbiome revealed by metagenomics and culture.</title>
        <authorList>
            <person name="Gilroy R."/>
            <person name="Ravi A."/>
            <person name="Getino M."/>
            <person name="Pursley I."/>
            <person name="Horton D.L."/>
            <person name="Alikhan N.F."/>
            <person name="Baker D."/>
            <person name="Gharbi K."/>
            <person name="Hall N."/>
            <person name="Watson M."/>
            <person name="Adriaenssens E.M."/>
            <person name="Foster-Nyarko E."/>
            <person name="Jarju S."/>
            <person name="Secka A."/>
            <person name="Antonio M."/>
            <person name="Oren A."/>
            <person name="Chaudhuri R.R."/>
            <person name="La Ragione R."/>
            <person name="Hildebrand F."/>
            <person name="Pallen M.J."/>
        </authorList>
    </citation>
    <scope>NUCLEOTIDE SEQUENCE</scope>
    <source>
        <strain evidence="1">ChiHjej13B12-14962</strain>
    </source>
</reference>